<evidence type="ECO:0000256" key="3">
    <source>
        <dbReference type="ARBA" id="ARBA00022490"/>
    </source>
</evidence>
<dbReference type="Gene3D" id="3.40.50.20">
    <property type="match status" value="1"/>
</dbReference>
<dbReference type="PROSITE" id="PS00844">
    <property type="entry name" value="DALA_DALA_LIGASE_2"/>
    <property type="match status" value="1"/>
</dbReference>
<sequence>MKIVVLYGGRSAEREVSLMTGREMIRALSGLGHDIKGIDLTEGFLNELQSFQPDIVLIGLHGRFGEDGTVQGTLELLGYPYVGSGILASALAIDKSMTKHILKSAGIPVAKQVLINRDEYESLSDIFFEQLGENLMWPFIIKPNSEGSTFGLTLAHNVEEAKAGLDLALQYDSRVLIEEYIQGMEVTVAVTGDTNQPDILGVIEIIPMNELYDYHSKYQVGGSQHIIPARLEPEIMQEIESYAKKAYTAIHCQDYARIDFIIGKHGPIALEVNTLPGMTSTSLVPDAARAQGISFQDFLFSLVQTAYQRSISG</sequence>
<evidence type="ECO:0000256" key="7">
    <source>
        <dbReference type="ARBA" id="ARBA00022960"/>
    </source>
</evidence>
<dbReference type="PIRSF" id="PIRSF039102">
    <property type="entry name" value="Ddl/VanB"/>
    <property type="match status" value="1"/>
</dbReference>
<dbReference type="InterPro" id="IPR011761">
    <property type="entry name" value="ATP-grasp"/>
</dbReference>
<dbReference type="PANTHER" id="PTHR23132:SF23">
    <property type="entry name" value="D-ALANINE--D-ALANINE LIGASE B"/>
    <property type="match status" value="1"/>
</dbReference>
<dbReference type="RefSeq" id="WP_241715922.1">
    <property type="nucleotide sequence ID" value="NZ_JALBUF010000012.1"/>
</dbReference>
<evidence type="ECO:0000256" key="9">
    <source>
        <dbReference type="ARBA" id="ARBA00023316"/>
    </source>
</evidence>
<dbReference type="EC" id="6.3.2.4" evidence="10"/>
<evidence type="ECO:0000256" key="5">
    <source>
        <dbReference type="ARBA" id="ARBA00022741"/>
    </source>
</evidence>
<dbReference type="InterPro" id="IPR013815">
    <property type="entry name" value="ATP_grasp_subdomain_1"/>
</dbReference>
<dbReference type="GO" id="GO:0008360">
    <property type="term" value="P:regulation of cell shape"/>
    <property type="evidence" value="ECO:0007669"/>
    <property type="project" value="UniProtKB-KW"/>
</dbReference>
<feature type="domain" description="ATP-grasp" evidence="14">
    <location>
        <begin position="99"/>
        <end position="304"/>
    </location>
</feature>
<evidence type="ECO:0000256" key="1">
    <source>
        <dbReference type="ARBA" id="ARBA00004496"/>
    </source>
</evidence>
<dbReference type="Gene3D" id="3.30.470.20">
    <property type="entry name" value="ATP-grasp fold, B domain"/>
    <property type="match status" value="1"/>
</dbReference>
<name>A0A9X1VAQ2_9BACL</name>
<dbReference type="GO" id="GO:0071555">
    <property type="term" value="P:cell wall organization"/>
    <property type="evidence" value="ECO:0007669"/>
    <property type="project" value="UniProtKB-KW"/>
</dbReference>
<dbReference type="AlphaFoldDB" id="A0A9X1VAQ2"/>
<dbReference type="GO" id="GO:0005524">
    <property type="term" value="F:ATP binding"/>
    <property type="evidence" value="ECO:0007669"/>
    <property type="project" value="UniProtKB-UniRule"/>
</dbReference>
<evidence type="ECO:0000256" key="6">
    <source>
        <dbReference type="ARBA" id="ARBA00022840"/>
    </source>
</evidence>
<keyword evidence="16" id="KW-1185">Reference proteome</keyword>
<keyword evidence="9 10" id="KW-0961">Cell wall biogenesis/degradation</keyword>
<dbReference type="Pfam" id="PF07478">
    <property type="entry name" value="Dala_Dala_lig_C"/>
    <property type="match status" value="1"/>
</dbReference>
<keyword evidence="8 10" id="KW-0573">Peptidoglycan synthesis</keyword>
<comment type="pathway">
    <text evidence="10">Cell wall biogenesis; peptidoglycan biosynthesis.</text>
</comment>
<reference evidence="15" key="1">
    <citation type="submission" date="2022-03" db="EMBL/GenBank/DDBJ databases">
        <title>Draft Genome Sequence of Firmicute Strain S0AB, a Heterotrophic Iron/Sulfur-Oxidizing Extreme Acidophile.</title>
        <authorList>
            <person name="Vergara E."/>
            <person name="Pakostova E."/>
            <person name="Johnson D.B."/>
            <person name="Holmes D.S."/>
        </authorList>
    </citation>
    <scope>NUCLEOTIDE SEQUENCE</scope>
    <source>
        <strain evidence="15">S0AB</strain>
    </source>
</reference>
<feature type="binding site" evidence="12">
    <location>
        <position position="271"/>
    </location>
    <ligand>
        <name>Mg(2+)</name>
        <dbReference type="ChEBI" id="CHEBI:18420"/>
        <label>2</label>
    </ligand>
</feature>
<evidence type="ECO:0000256" key="8">
    <source>
        <dbReference type="ARBA" id="ARBA00022984"/>
    </source>
</evidence>
<comment type="cofactor">
    <cofactor evidence="12">
        <name>Mg(2+)</name>
        <dbReference type="ChEBI" id="CHEBI:18420"/>
    </cofactor>
    <cofactor evidence="12">
        <name>Mn(2+)</name>
        <dbReference type="ChEBI" id="CHEBI:29035"/>
    </cofactor>
    <text evidence="12">Binds 2 magnesium or manganese ions per subunit.</text>
</comment>
<comment type="subcellular location">
    <subcellularLocation>
        <location evidence="1 10">Cytoplasm</location>
    </subcellularLocation>
</comment>
<dbReference type="Proteomes" id="UP001139263">
    <property type="component" value="Unassembled WGS sequence"/>
</dbReference>
<dbReference type="GO" id="GO:0005737">
    <property type="term" value="C:cytoplasm"/>
    <property type="evidence" value="ECO:0007669"/>
    <property type="project" value="UniProtKB-SubCell"/>
</dbReference>
<evidence type="ECO:0000256" key="10">
    <source>
        <dbReference type="HAMAP-Rule" id="MF_00047"/>
    </source>
</evidence>
<dbReference type="NCBIfam" id="TIGR01205">
    <property type="entry name" value="D_ala_D_alaTIGR"/>
    <property type="match status" value="1"/>
</dbReference>
<gene>
    <name evidence="15" type="primary">ddlB</name>
    <name evidence="10" type="synonym">ddl</name>
    <name evidence="15" type="ORF">MM817_02630</name>
</gene>
<organism evidence="15 16">
    <name type="scientific">Sulfoacidibacillus ferrooxidans</name>
    <dbReference type="NCBI Taxonomy" id="2005001"/>
    <lineage>
        <taxon>Bacteria</taxon>
        <taxon>Bacillati</taxon>
        <taxon>Bacillota</taxon>
        <taxon>Bacilli</taxon>
        <taxon>Bacillales</taxon>
        <taxon>Alicyclobacillaceae</taxon>
        <taxon>Sulfoacidibacillus</taxon>
    </lineage>
</organism>
<feature type="active site" evidence="11">
    <location>
        <position position="13"/>
    </location>
</feature>
<evidence type="ECO:0000256" key="13">
    <source>
        <dbReference type="PROSITE-ProRule" id="PRU00409"/>
    </source>
</evidence>
<keyword evidence="12" id="KW-0464">Manganese</keyword>
<keyword evidence="3 10" id="KW-0963">Cytoplasm</keyword>
<evidence type="ECO:0000313" key="16">
    <source>
        <dbReference type="Proteomes" id="UP001139263"/>
    </source>
</evidence>
<dbReference type="InterPro" id="IPR011095">
    <property type="entry name" value="Dala_Dala_lig_C"/>
</dbReference>
<evidence type="ECO:0000256" key="11">
    <source>
        <dbReference type="PIRSR" id="PIRSR039102-1"/>
    </source>
</evidence>
<dbReference type="InterPro" id="IPR016185">
    <property type="entry name" value="PreATP-grasp_dom_sf"/>
</dbReference>
<feature type="active site" evidence="11">
    <location>
        <position position="148"/>
    </location>
</feature>
<dbReference type="InterPro" id="IPR000291">
    <property type="entry name" value="D-Ala_lig_Van_CS"/>
</dbReference>
<dbReference type="InterPro" id="IPR005905">
    <property type="entry name" value="D_ala_D_ala"/>
</dbReference>
<feature type="active site" evidence="11">
    <location>
        <position position="282"/>
    </location>
</feature>
<feature type="binding site" evidence="12">
    <location>
        <position position="259"/>
    </location>
    <ligand>
        <name>Mg(2+)</name>
        <dbReference type="ChEBI" id="CHEBI:18420"/>
        <label>1</label>
    </ligand>
</feature>
<keyword evidence="5 13" id="KW-0547">Nucleotide-binding</keyword>
<dbReference type="NCBIfam" id="NF002378">
    <property type="entry name" value="PRK01372.1"/>
    <property type="match status" value="1"/>
</dbReference>
<comment type="catalytic activity">
    <reaction evidence="10">
        <text>2 D-alanine + ATP = D-alanyl-D-alanine + ADP + phosphate + H(+)</text>
        <dbReference type="Rhea" id="RHEA:11224"/>
        <dbReference type="ChEBI" id="CHEBI:15378"/>
        <dbReference type="ChEBI" id="CHEBI:30616"/>
        <dbReference type="ChEBI" id="CHEBI:43474"/>
        <dbReference type="ChEBI" id="CHEBI:57416"/>
        <dbReference type="ChEBI" id="CHEBI:57822"/>
        <dbReference type="ChEBI" id="CHEBI:456216"/>
        <dbReference type="EC" id="6.3.2.4"/>
    </reaction>
</comment>
<keyword evidence="7 10" id="KW-0133">Cell shape</keyword>
<dbReference type="EMBL" id="JALBUF010000012">
    <property type="protein sequence ID" value="MCI0184335.1"/>
    <property type="molecule type" value="Genomic_DNA"/>
</dbReference>
<keyword evidence="12" id="KW-0460">Magnesium</keyword>
<accession>A0A9X1VAQ2</accession>
<dbReference type="PROSITE" id="PS50975">
    <property type="entry name" value="ATP_GRASP"/>
    <property type="match status" value="1"/>
</dbReference>
<dbReference type="Pfam" id="PF01820">
    <property type="entry name" value="Dala_Dala_lig_N"/>
    <property type="match status" value="1"/>
</dbReference>
<feature type="binding site" evidence="12">
    <location>
        <position position="273"/>
    </location>
    <ligand>
        <name>Mg(2+)</name>
        <dbReference type="ChEBI" id="CHEBI:18420"/>
        <label>2</label>
    </ligand>
</feature>
<keyword evidence="12" id="KW-0479">Metal-binding</keyword>
<dbReference type="GO" id="GO:0009252">
    <property type="term" value="P:peptidoglycan biosynthetic process"/>
    <property type="evidence" value="ECO:0007669"/>
    <property type="project" value="UniProtKB-UniRule"/>
</dbReference>
<evidence type="ECO:0000256" key="2">
    <source>
        <dbReference type="ARBA" id="ARBA00010871"/>
    </source>
</evidence>
<keyword evidence="6 13" id="KW-0067">ATP-binding</keyword>
<dbReference type="PROSITE" id="PS00843">
    <property type="entry name" value="DALA_DALA_LIGASE_1"/>
    <property type="match status" value="1"/>
</dbReference>
<comment type="similarity">
    <text evidence="2 10">Belongs to the D-alanine--D-alanine ligase family.</text>
</comment>
<evidence type="ECO:0000256" key="4">
    <source>
        <dbReference type="ARBA" id="ARBA00022598"/>
    </source>
</evidence>
<dbReference type="GO" id="GO:0008716">
    <property type="term" value="F:D-alanine-D-alanine ligase activity"/>
    <property type="evidence" value="ECO:0007669"/>
    <property type="project" value="UniProtKB-UniRule"/>
</dbReference>
<feature type="binding site" evidence="12">
    <location>
        <position position="271"/>
    </location>
    <ligand>
        <name>Mg(2+)</name>
        <dbReference type="ChEBI" id="CHEBI:18420"/>
        <label>1</label>
    </ligand>
</feature>
<dbReference type="PANTHER" id="PTHR23132">
    <property type="entry name" value="D-ALANINE--D-ALANINE LIGASE"/>
    <property type="match status" value="1"/>
</dbReference>
<comment type="function">
    <text evidence="10">Cell wall formation.</text>
</comment>
<dbReference type="Gene3D" id="3.30.1490.20">
    <property type="entry name" value="ATP-grasp fold, A domain"/>
    <property type="match status" value="1"/>
</dbReference>
<dbReference type="InterPro" id="IPR011127">
    <property type="entry name" value="Dala_Dala_lig_N"/>
</dbReference>
<proteinExistence type="inferred from homology"/>
<dbReference type="GO" id="GO:0046872">
    <property type="term" value="F:metal ion binding"/>
    <property type="evidence" value="ECO:0007669"/>
    <property type="project" value="UniProtKB-KW"/>
</dbReference>
<dbReference type="HAMAP" id="MF_00047">
    <property type="entry name" value="Dala_Dala_lig"/>
    <property type="match status" value="1"/>
</dbReference>
<keyword evidence="4 10" id="KW-0436">Ligase</keyword>
<protein>
    <recommendedName>
        <fullName evidence="10">D-alanine--D-alanine ligase</fullName>
        <ecNumber evidence="10">6.3.2.4</ecNumber>
    </recommendedName>
    <alternativeName>
        <fullName evidence="10">D-Ala-D-Ala ligase</fullName>
    </alternativeName>
    <alternativeName>
        <fullName evidence="10">D-alanylalanine synthetase</fullName>
    </alternativeName>
</protein>
<dbReference type="SUPFAM" id="SSF56059">
    <property type="entry name" value="Glutathione synthetase ATP-binding domain-like"/>
    <property type="match status" value="1"/>
</dbReference>
<comment type="caution">
    <text evidence="15">The sequence shown here is derived from an EMBL/GenBank/DDBJ whole genome shotgun (WGS) entry which is preliminary data.</text>
</comment>
<dbReference type="SUPFAM" id="SSF52440">
    <property type="entry name" value="PreATP-grasp domain"/>
    <property type="match status" value="1"/>
</dbReference>
<evidence type="ECO:0000256" key="12">
    <source>
        <dbReference type="PIRSR" id="PIRSR039102-3"/>
    </source>
</evidence>
<evidence type="ECO:0000259" key="14">
    <source>
        <dbReference type="PROSITE" id="PS50975"/>
    </source>
</evidence>
<evidence type="ECO:0000313" key="15">
    <source>
        <dbReference type="EMBL" id="MCI0184335.1"/>
    </source>
</evidence>